<evidence type="ECO:0000313" key="3">
    <source>
        <dbReference type="EMBL" id="SBT59093.1"/>
    </source>
</evidence>
<sequence length="357" mass="41665">MGLTLEDLAKEKPFQNDSQYENMFKKLDKVCSEYDNDQNIVPCNTFDDVAEGKSFKSYLQQIFTILRRSRSNNNIYLNDIQPLKYDSCVYYKYWFYHKLISDNIENKDIEEINKAWKMHMNQFFSSFYVSCKFHAKTLNDVKIIKVLYDHILFFNTTDDKYNLKKEINECDFCEHLKESLKDFVKIGKSTCTTASPYALCMEYNDHLKTKDIVDLKELSALSCEKNGNVSHQHNIAHSSDQFSKDRTLITGASDNGMQNTDNALGTFTDDANPDEVNSYVRNVIGGITISGIPLTLYFLYKFTALGTFLRHRIRWIRNISQKSEENAEELLLLDSERERVSMHSSQYNIEYNPAQIY</sequence>
<reference evidence="2" key="2">
    <citation type="submission" date="2016-05" db="EMBL/GenBank/DDBJ databases">
        <authorList>
            <person name="Lavstsen T."/>
            <person name="Jespersen J.S."/>
        </authorList>
    </citation>
    <scope>NUCLEOTIDE SEQUENCE [LARGE SCALE GENOMIC DNA]</scope>
</reference>
<reference evidence="4 5" key="1">
    <citation type="submission" date="2016-05" db="EMBL/GenBank/DDBJ databases">
        <authorList>
            <person name="Naeem Raeece"/>
        </authorList>
    </citation>
    <scope>NUCLEOTIDE SEQUENCE [LARGE SCALE GENOMIC DNA]</scope>
</reference>
<organism evidence="2 5">
    <name type="scientific">Plasmodium ovale wallikeri</name>
    <dbReference type="NCBI Taxonomy" id="864142"/>
    <lineage>
        <taxon>Eukaryota</taxon>
        <taxon>Sar</taxon>
        <taxon>Alveolata</taxon>
        <taxon>Apicomplexa</taxon>
        <taxon>Aconoidasida</taxon>
        <taxon>Haemosporida</taxon>
        <taxon>Plasmodiidae</taxon>
        <taxon>Plasmodium</taxon>
        <taxon>Plasmodium (Plasmodium)</taxon>
    </lineage>
</organism>
<keyword evidence="5" id="KW-1185">Reference proteome</keyword>
<dbReference type="Proteomes" id="UP000078550">
    <property type="component" value="Unassembled WGS sequence"/>
</dbReference>
<accession>A0A1A9ALK2</accession>
<dbReference type="InterPro" id="IPR008780">
    <property type="entry name" value="Plasmodium_Vir"/>
</dbReference>
<name>A0A1A9ALK2_PLAOA</name>
<gene>
    <name evidence="2" type="ORF">POVWA1_079960</name>
    <name evidence="3" type="ORF">POVWA2_091600</name>
</gene>
<evidence type="ECO:0000313" key="5">
    <source>
        <dbReference type="Proteomes" id="UP000078555"/>
    </source>
</evidence>
<proteinExistence type="predicted"/>
<keyword evidence="1" id="KW-1133">Transmembrane helix</keyword>
<evidence type="ECO:0000313" key="4">
    <source>
        <dbReference type="Proteomes" id="UP000078550"/>
    </source>
</evidence>
<evidence type="ECO:0000256" key="1">
    <source>
        <dbReference type="SAM" id="Phobius"/>
    </source>
</evidence>
<dbReference type="Pfam" id="PF05795">
    <property type="entry name" value="Plasmodium_Vir"/>
    <property type="match status" value="1"/>
</dbReference>
<evidence type="ECO:0000313" key="2">
    <source>
        <dbReference type="EMBL" id="SBT57074.1"/>
    </source>
</evidence>
<dbReference type="EMBL" id="FLRD01001352">
    <property type="protein sequence ID" value="SBT57074.1"/>
    <property type="molecule type" value="Genomic_DNA"/>
</dbReference>
<protein>
    <submittedName>
        <fullName evidence="2">PIR Superfamily Protein</fullName>
    </submittedName>
</protein>
<keyword evidence="1" id="KW-0472">Membrane</keyword>
<dbReference type="Proteomes" id="UP000078555">
    <property type="component" value="Unassembled WGS sequence"/>
</dbReference>
<dbReference type="AlphaFoldDB" id="A0A1A9ALK2"/>
<feature type="transmembrane region" description="Helical" evidence="1">
    <location>
        <begin position="279"/>
        <end position="300"/>
    </location>
</feature>
<keyword evidence="1" id="KW-0812">Transmembrane</keyword>
<dbReference type="EMBL" id="FLRE01002862">
    <property type="protein sequence ID" value="SBT59093.1"/>
    <property type="molecule type" value="Genomic_DNA"/>
</dbReference>